<protein>
    <submittedName>
        <fullName evidence="2">Uncharacterized protein</fullName>
    </submittedName>
</protein>
<proteinExistence type="predicted"/>
<feature type="compositionally biased region" description="Basic and acidic residues" evidence="1">
    <location>
        <begin position="24"/>
        <end position="34"/>
    </location>
</feature>
<dbReference type="EMBL" id="QXTE01000345">
    <property type="protein sequence ID" value="TFJ99179.1"/>
    <property type="molecule type" value="Genomic_DNA"/>
</dbReference>
<name>A0A4D9DVN5_9SAUR</name>
<keyword evidence="3" id="KW-1185">Reference proteome</keyword>
<dbReference type="Proteomes" id="UP000297703">
    <property type="component" value="Unassembled WGS sequence"/>
</dbReference>
<reference evidence="2 3" key="2">
    <citation type="submission" date="2019-04" db="EMBL/GenBank/DDBJ databases">
        <title>The genome sequence of big-headed turtle.</title>
        <authorList>
            <person name="Gong S."/>
        </authorList>
    </citation>
    <scope>NUCLEOTIDE SEQUENCE [LARGE SCALE GENOMIC DNA]</scope>
    <source>
        <strain evidence="2">DO16091913</strain>
        <tissue evidence="2">Muscle</tissue>
    </source>
</reference>
<dbReference type="AlphaFoldDB" id="A0A4D9DVN5"/>
<sequence>MCSERERPVSSSARSGGFGFSAQSERRDGTKGRRENCLFRVPSVPLLLQETVSTQPGRAERVLPHLAAGKGHFQSVCALCTNSLCKYHYPKKKDDTFLRAVIETLHTLNHAIAMHP</sequence>
<evidence type="ECO:0000313" key="2">
    <source>
        <dbReference type="EMBL" id="TFJ99179.1"/>
    </source>
</evidence>
<accession>A0A4D9DVN5</accession>
<evidence type="ECO:0000256" key="1">
    <source>
        <dbReference type="SAM" id="MobiDB-lite"/>
    </source>
</evidence>
<gene>
    <name evidence="2" type="ORF">DR999_PMT18811</name>
</gene>
<feature type="compositionally biased region" description="Low complexity" evidence="1">
    <location>
        <begin position="10"/>
        <end position="23"/>
    </location>
</feature>
<comment type="caution">
    <text evidence="2">The sequence shown here is derived from an EMBL/GenBank/DDBJ whole genome shotgun (WGS) entry which is preliminary data.</text>
</comment>
<evidence type="ECO:0000313" key="3">
    <source>
        <dbReference type="Proteomes" id="UP000297703"/>
    </source>
</evidence>
<reference evidence="2 3" key="1">
    <citation type="submission" date="2019-04" db="EMBL/GenBank/DDBJ databases">
        <title>Draft genome of the big-headed turtle Platysternon megacephalum.</title>
        <authorList>
            <person name="Gong S."/>
        </authorList>
    </citation>
    <scope>NUCLEOTIDE SEQUENCE [LARGE SCALE GENOMIC DNA]</scope>
    <source>
        <strain evidence="2">DO16091913</strain>
        <tissue evidence="2">Muscle</tissue>
    </source>
</reference>
<organism evidence="2 3">
    <name type="scientific">Platysternon megacephalum</name>
    <name type="common">big-headed turtle</name>
    <dbReference type="NCBI Taxonomy" id="55544"/>
    <lineage>
        <taxon>Eukaryota</taxon>
        <taxon>Metazoa</taxon>
        <taxon>Chordata</taxon>
        <taxon>Craniata</taxon>
        <taxon>Vertebrata</taxon>
        <taxon>Euteleostomi</taxon>
        <taxon>Archelosauria</taxon>
        <taxon>Testudinata</taxon>
        <taxon>Testudines</taxon>
        <taxon>Cryptodira</taxon>
        <taxon>Durocryptodira</taxon>
        <taxon>Testudinoidea</taxon>
        <taxon>Platysternidae</taxon>
        <taxon>Platysternon</taxon>
    </lineage>
</organism>
<feature type="region of interest" description="Disordered" evidence="1">
    <location>
        <begin position="1"/>
        <end position="34"/>
    </location>
</feature>